<reference evidence="1" key="1">
    <citation type="journal article" date="2023" name="Nat. Commun.">
        <title>Diploid and tetraploid genomes of Acorus and the evolution of monocots.</title>
        <authorList>
            <person name="Ma L."/>
            <person name="Liu K.W."/>
            <person name="Li Z."/>
            <person name="Hsiao Y.Y."/>
            <person name="Qi Y."/>
            <person name="Fu T."/>
            <person name="Tang G.D."/>
            <person name="Zhang D."/>
            <person name="Sun W.H."/>
            <person name="Liu D.K."/>
            <person name="Li Y."/>
            <person name="Chen G.Z."/>
            <person name="Liu X.D."/>
            <person name="Liao X.Y."/>
            <person name="Jiang Y.T."/>
            <person name="Yu X."/>
            <person name="Hao Y."/>
            <person name="Huang J."/>
            <person name="Zhao X.W."/>
            <person name="Ke S."/>
            <person name="Chen Y.Y."/>
            <person name="Wu W.L."/>
            <person name="Hsu J.L."/>
            <person name="Lin Y.F."/>
            <person name="Huang M.D."/>
            <person name="Li C.Y."/>
            <person name="Huang L."/>
            <person name="Wang Z.W."/>
            <person name="Zhao X."/>
            <person name="Zhong W.Y."/>
            <person name="Peng D.H."/>
            <person name="Ahmad S."/>
            <person name="Lan S."/>
            <person name="Zhang J.S."/>
            <person name="Tsai W.C."/>
            <person name="Van de Peer Y."/>
            <person name="Liu Z.J."/>
        </authorList>
    </citation>
    <scope>NUCLEOTIDE SEQUENCE</scope>
    <source>
        <strain evidence="1">SCP</strain>
    </source>
</reference>
<dbReference type="EMBL" id="JAUJYN010000031">
    <property type="protein sequence ID" value="KAK1257900.1"/>
    <property type="molecule type" value="Genomic_DNA"/>
</dbReference>
<evidence type="ECO:0000313" key="1">
    <source>
        <dbReference type="EMBL" id="KAK1257900.1"/>
    </source>
</evidence>
<organism evidence="1 2">
    <name type="scientific">Acorus gramineus</name>
    <name type="common">Dwarf sweet flag</name>
    <dbReference type="NCBI Taxonomy" id="55184"/>
    <lineage>
        <taxon>Eukaryota</taxon>
        <taxon>Viridiplantae</taxon>
        <taxon>Streptophyta</taxon>
        <taxon>Embryophyta</taxon>
        <taxon>Tracheophyta</taxon>
        <taxon>Spermatophyta</taxon>
        <taxon>Magnoliopsida</taxon>
        <taxon>Liliopsida</taxon>
        <taxon>Acoraceae</taxon>
        <taxon>Acorus</taxon>
    </lineage>
</organism>
<dbReference type="Proteomes" id="UP001179952">
    <property type="component" value="Unassembled WGS sequence"/>
</dbReference>
<comment type="caution">
    <text evidence="1">The sequence shown here is derived from an EMBL/GenBank/DDBJ whole genome shotgun (WGS) entry which is preliminary data.</text>
</comment>
<protein>
    <submittedName>
        <fullName evidence="1">Uncharacterized protein</fullName>
    </submittedName>
</protein>
<gene>
    <name evidence="1" type="ORF">QJS04_geneDACA022008</name>
</gene>
<reference evidence="1" key="2">
    <citation type="submission" date="2023-06" db="EMBL/GenBank/DDBJ databases">
        <authorList>
            <person name="Ma L."/>
            <person name="Liu K.-W."/>
            <person name="Li Z."/>
            <person name="Hsiao Y.-Y."/>
            <person name="Qi Y."/>
            <person name="Fu T."/>
            <person name="Tang G."/>
            <person name="Zhang D."/>
            <person name="Sun W.-H."/>
            <person name="Liu D.-K."/>
            <person name="Li Y."/>
            <person name="Chen G.-Z."/>
            <person name="Liu X.-D."/>
            <person name="Liao X.-Y."/>
            <person name="Jiang Y.-T."/>
            <person name="Yu X."/>
            <person name="Hao Y."/>
            <person name="Huang J."/>
            <person name="Zhao X.-W."/>
            <person name="Ke S."/>
            <person name="Chen Y.-Y."/>
            <person name="Wu W.-L."/>
            <person name="Hsu J.-L."/>
            <person name="Lin Y.-F."/>
            <person name="Huang M.-D."/>
            <person name="Li C.-Y."/>
            <person name="Huang L."/>
            <person name="Wang Z.-W."/>
            <person name="Zhao X."/>
            <person name="Zhong W.-Y."/>
            <person name="Peng D.-H."/>
            <person name="Ahmad S."/>
            <person name="Lan S."/>
            <person name="Zhang J.-S."/>
            <person name="Tsai W.-C."/>
            <person name="Van De Peer Y."/>
            <person name="Liu Z.-J."/>
        </authorList>
    </citation>
    <scope>NUCLEOTIDE SEQUENCE</scope>
    <source>
        <strain evidence="1">SCP</strain>
        <tissue evidence="1">Leaves</tissue>
    </source>
</reference>
<sequence length="109" mass="12207">MRWAIKSVSIRRFRHQCNERVADLPKKVTMEKEMLNCINWAGNPSGPEELSASRLNIACLTFSKEIGLTSGHRLSSRGAGPPTFIHGGAILNFMLMRFNLTRAKSTLHP</sequence>
<proteinExistence type="predicted"/>
<accession>A0AAV9A1M9</accession>
<dbReference type="AlphaFoldDB" id="A0AAV9A1M9"/>
<name>A0AAV9A1M9_ACOGR</name>
<evidence type="ECO:0000313" key="2">
    <source>
        <dbReference type="Proteomes" id="UP001179952"/>
    </source>
</evidence>
<keyword evidence="2" id="KW-1185">Reference proteome</keyword>